<sequence>MSTKTYKICFVPLDAFGHVNACLGLAQSLTQFGHKCVFVVNQTWKDLIVGLGFDVEVYIETDKEGVNGVEMWIKFMKEFGHTLKLSPFEKISTFESPAWPTFTSGVKAFNNDVKNIMDLVKPDAIVTDTFVCVPAVVSADVPWIDLISCNPLYYWSDERLPPGGSGYPTNGDKKLWQEFREETYRAYGNDWTSFNQWLQSVGAPALQHCGHFSNPSPFLNLYLCPQELDYKDIAPKDPKRWLNIDSLIRSDIELQTKTFEIPEELRQKSGKLIYLSMGTLCCSELSLMRRLVSLLSHSKHRFIVSKGPLGDEYELADNMWGQNSLPQLQVLRLVDLVLTHGGNNTVTETMHFGKPMIVLPVFTDQYDNAQRVVEKGLGLRLDPFFCSQSELLEAIDELLNDSNLSQRCLKISERIRKSESKAKAVQRIEEVIQESQEKF</sequence>
<dbReference type="EMBL" id="OC859940">
    <property type="protein sequence ID" value="CAD7628104.1"/>
    <property type="molecule type" value="Genomic_DNA"/>
</dbReference>
<name>A0A7R9KTS3_9ACAR</name>
<dbReference type="OrthoDB" id="5835829at2759"/>
<dbReference type="CDD" id="cd03784">
    <property type="entry name" value="GT1_Gtf-like"/>
    <property type="match status" value="1"/>
</dbReference>
<reference evidence="4" key="1">
    <citation type="submission" date="2020-11" db="EMBL/GenBank/DDBJ databases">
        <authorList>
            <person name="Tran Van P."/>
        </authorList>
    </citation>
    <scope>NUCLEOTIDE SEQUENCE</scope>
</reference>
<evidence type="ECO:0000313" key="4">
    <source>
        <dbReference type="EMBL" id="CAD7628104.1"/>
    </source>
</evidence>
<keyword evidence="5" id="KW-1185">Reference proteome</keyword>
<evidence type="ECO:0000256" key="2">
    <source>
        <dbReference type="ARBA" id="ARBA00022676"/>
    </source>
</evidence>
<keyword evidence="2" id="KW-0328">Glycosyltransferase</keyword>
<evidence type="ECO:0000313" key="5">
    <source>
        <dbReference type="Proteomes" id="UP000759131"/>
    </source>
</evidence>
<dbReference type="SUPFAM" id="SSF53756">
    <property type="entry name" value="UDP-Glycosyltransferase/glycogen phosphorylase"/>
    <property type="match status" value="1"/>
</dbReference>
<dbReference type="PANTHER" id="PTHR48043">
    <property type="entry name" value="EG:EG0003.4 PROTEIN-RELATED"/>
    <property type="match status" value="1"/>
</dbReference>
<organism evidence="4">
    <name type="scientific">Medioppia subpectinata</name>
    <dbReference type="NCBI Taxonomy" id="1979941"/>
    <lineage>
        <taxon>Eukaryota</taxon>
        <taxon>Metazoa</taxon>
        <taxon>Ecdysozoa</taxon>
        <taxon>Arthropoda</taxon>
        <taxon>Chelicerata</taxon>
        <taxon>Arachnida</taxon>
        <taxon>Acari</taxon>
        <taxon>Acariformes</taxon>
        <taxon>Sarcoptiformes</taxon>
        <taxon>Oribatida</taxon>
        <taxon>Brachypylina</taxon>
        <taxon>Oppioidea</taxon>
        <taxon>Oppiidae</taxon>
        <taxon>Medioppia</taxon>
    </lineage>
</organism>
<evidence type="ECO:0000256" key="1">
    <source>
        <dbReference type="ARBA" id="ARBA00009995"/>
    </source>
</evidence>
<dbReference type="PANTHER" id="PTHR48043:SF145">
    <property type="entry name" value="FI06409P-RELATED"/>
    <property type="match status" value="1"/>
</dbReference>
<proteinExistence type="inferred from homology"/>
<dbReference type="EMBL" id="CAJPIZ010005365">
    <property type="protein sequence ID" value="CAG2108534.1"/>
    <property type="molecule type" value="Genomic_DNA"/>
</dbReference>
<accession>A0A7R9KTS3</accession>
<dbReference type="InterPro" id="IPR002213">
    <property type="entry name" value="UDP_glucos_trans"/>
</dbReference>
<dbReference type="GO" id="GO:0008194">
    <property type="term" value="F:UDP-glycosyltransferase activity"/>
    <property type="evidence" value="ECO:0007669"/>
    <property type="project" value="InterPro"/>
</dbReference>
<evidence type="ECO:0000256" key="3">
    <source>
        <dbReference type="ARBA" id="ARBA00022679"/>
    </source>
</evidence>
<dbReference type="AlphaFoldDB" id="A0A7R9KTS3"/>
<protein>
    <recommendedName>
        <fullName evidence="6">UDP-glycosyltransferase</fullName>
    </recommendedName>
</protein>
<evidence type="ECO:0008006" key="6">
    <source>
        <dbReference type="Google" id="ProtNLM"/>
    </source>
</evidence>
<keyword evidence="3" id="KW-0808">Transferase</keyword>
<dbReference type="Gene3D" id="3.40.50.2000">
    <property type="entry name" value="Glycogen Phosphorylase B"/>
    <property type="match status" value="2"/>
</dbReference>
<dbReference type="Pfam" id="PF00201">
    <property type="entry name" value="UDPGT"/>
    <property type="match status" value="1"/>
</dbReference>
<comment type="similarity">
    <text evidence="1">Belongs to the UDP-glycosyltransferase family.</text>
</comment>
<dbReference type="Proteomes" id="UP000759131">
    <property type="component" value="Unassembled WGS sequence"/>
</dbReference>
<gene>
    <name evidence="4" type="ORF">OSB1V03_LOCUS8526</name>
</gene>
<dbReference type="InterPro" id="IPR050271">
    <property type="entry name" value="UDP-glycosyltransferase"/>
</dbReference>